<keyword evidence="3" id="KW-1003">Cell membrane</keyword>
<dbReference type="Pfam" id="PF02386">
    <property type="entry name" value="TrkH"/>
    <property type="match status" value="1"/>
</dbReference>
<evidence type="ECO:0000256" key="8">
    <source>
        <dbReference type="ARBA" id="ARBA00023065"/>
    </source>
</evidence>
<dbReference type="AlphaFoldDB" id="A0A942UBK9"/>
<dbReference type="RefSeq" id="WP_213120560.1">
    <property type="nucleotide sequence ID" value="NZ_JAGYPF010000005.1"/>
</dbReference>
<comment type="caution">
    <text evidence="11">The sequence shown here is derived from an EMBL/GenBank/DDBJ whole genome shotgun (WGS) entry which is preliminary data.</text>
</comment>
<dbReference type="GO" id="GO:0015379">
    <property type="term" value="F:potassium:chloride symporter activity"/>
    <property type="evidence" value="ECO:0007669"/>
    <property type="project" value="InterPro"/>
</dbReference>
<feature type="transmembrane region" description="Helical" evidence="10">
    <location>
        <begin position="44"/>
        <end position="63"/>
    </location>
</feature>
<dbReference type="NCBIfam" id="TIGR00933">
    <property type="entry name" value="2a38"/>
    <property type="match status" value="1"/>
</dbReference>
<feature type="transmembrane region" description="Helical" evidence="10">
    <location>
        <begin position="408"/>
        <end position="427"/>
    </location>
</feature>
<dbReference type="PANTHER" id="PTHR32024:SF1">
    <property type="entry name" value="KTR SYSTEM POTASSIUM UPTAKE PROTEIN B"/>
    <property type="match status" value="1"/>
</dbReference>
<evidence type="ECO:0000256" key="9">
    <source>
        <dbReference type="ARBA" id="ARBA00023136"/>
    </source>
</evidence>
<comment type="subcellular location">
    <subcellularLocation>
        <location evidence="1">Cell membrane</location>
        <topology evidence="1">Multi-pass membrane protein</topology>
    </subcellularLocation>
</comment>
<feature type="transmembrane region" description="Helical" evidence="10">
    <location>
        <begin position="347"/>
        <end position="371"/>
    </location>
</feature>
<keyword evidence="9 10" id="KW-0472">Membrane</keyword>
<keyword evidence="6" id="KW-0630">Potassium</keyword>
<keyword evidence="5 10" id="KW-0812">Transmembrane</keyword>
<keyword evidence="4" id="KW-0633">Potassium transport</keyword>
<evidence type="ECO:0000256" key="4">
    <source>
        <dbReference type="ARBA" id="ARBA00022538"/>
    </source>
</evidence>
<dbReference type="Proteomes" id="UP000679749">
    <property type="component" value="Unassembled WGS sequence"/>
</dbReference>
<gene>
    <name evidence="11" type="ORF">KHA99_26960</name>
</gene>
<dbReference type="InterPro" id="IPR003445">
    <property type="entry name" value="Cat_transpt"/>
</dbReference>
<dbReference type="GO" id="GO:0005886">
    <property type="term" value="C:plasma membrane"/>
    <property type="evidence" value="ECO:0007669"/>
    <property type="project" value="UniProtKB-SubCell"/>
</dbReference>
<evidence type="ECO:0000256" key="5">
    <source>
        <dbReference type="ARBA" id="ARBA00022692"/>
    </source>
</evidence>
<feature type="transmembrane region" description="Helical" evidence="10">
    <location>
        <begin position="12"/>
        <end position="32"/>
    </location>
</feature>
<keyword evidence="8" id="KW-0406">Ion transport</keyword>
<feature type="transmembrane region" description="Helical" evidence="10">
    <location>
        <begin position="227"/>
        <end position="248"/>
    </location>
</feature>
<dbReference type="PANTHER" id="PTHR32024">
    <property type="entry name" value="TRK SYSTEM POTASSIUM UPTAKE PROTEIN TRKG-RELATED"/>
    <property type="match status" value="1"/>
</dbReference>
<evidence type="ECO:0000313" key="12">
    <source>
        <dbReference type="Proteomes" id="UP000679749"/>
    </source>
</evidence>
<evidence type="ECO:0000256" key="10">
    <source>
        <dbReference type="SAM" id="Phobius"/>
    </source>
</evidence>
<dbReference type="InterPro" id="IPR004772">
    <property type="entry name" value="TrkH"/>
</dbReference>
<protein>
    <submittedName>
        <fullName evidence="11">TrkH family potassium uptake protein</fullName>
    </submittedName>
</protein>
<name>A0A942UBK9_9BACI</name>
<accession>A0A942UBK9</accession>
<proteinExistence type="predicted"/>
<dbReference type="EMBL" id="JAGYPF010000005">
    <property type="protein sequence ID" value="MBS4216068.1"/>
    <property type="molecule type" value="Genomic_DNA"/>
</dbReference>
<evidence type="ECO:0000256" key="7">
    <source>
        <dbReference type="ARBA" id="ARBA00022989"/>
    </source>
</evidence>
<feature type="transmembrane region" description="Helical" evidence="10">
    <location>
        <begin position="75"/>
        <end position="99"/>
    </location>
</feature>
<sequence>MKRKKRFYLDPPQILVLGFALIILIGAILLTLPVSTVDGKGLHFLNALFTATSATCVTGLVVVDTGTTFTLFGQLVILSLIQVGGLGFMTFATLFALLLGKRISLKERILLQESLNNISMEGIVRLAKRILIFTFVIELTGAVLLTIRFSFDFPIGKAIYYGVFHSISNFNNAGFDLMGEFHSLTSYVDDPIVTLTVCALIVLGGIGFIVMNELYEYRFSKKLSLHTKIVLVTTIFFVALGTVGIFFLELTNDKTIKPLTLSGKILGSLFQSVTARTAGANTLSIGDLRHASLFLIIVLMFIGASPGSTGGGIKTTTFTTLMGAVWSQIRGKEDVIFYRQRIGYETIYKALTVTLSGLFLVMVVTLVLTITETGKDFLMIMFEATSAFATVGLSMGLTPELSSIGKGIIIFTMFAGRVGPLTIAYAVTIRRNPDAFRYPKGKIMIG</sequence>
<feature type="transmembrane region" description="Helical" evidence="10">
    <location>
        <begin position="130"/>
        <end position="151"/>
    </location>
</feature>
<keyword evidence="2" id="KW-0813">Transport</keyword>
<feature type="transmembrane region" description="Helical" evidence="10">
    <location>
        <begin position="291"/>
        <end position="313"/>
    </location>
</feature>
<evidence type="ECO:0000256" key="1">
    <source>
        <dbReference type="ARBA" id="ARBA00004651"/>
    </source>
</evidence>
<reference evidence="11" key="1">
    <citation type="submission" date="2021-05" db="EMBL/GenBank/DDBJ databases">
        <title>Novel Bacillus species.</title>
        <authorList>
            <person name="Liu G."/>
        </authorList>
    </citation>
    <scope>NUCLEOTIDE SEQUENCE</scope>
    <source>
        <strain evidence="11">FJAT-49825</strain>
    </source>
</reference>
<feature type="transmembrane region" description="Helical" evidence="10">
    <location>
        <begin position="192"/>
        <end position="215"/>
    </location>
</feature>
<evidence type="ECO:0000256" key="6">
    <source>
        <dbReference type="ARBA" id="ARBA00022958"/>
    </source>
</evidence>
<organism evidence="11 12">
    <name type="scientific">Neobacillus rhizophilus</name>
    <dbReference type="NCBI Taxonomy" id="2833579"/>
    <lineage>
        <taxon>Bacteria</taxon>
        <taxon>Bacillati</taxon>
        <taxon>Bacillota</taxon>
        <taxon>Bacilli</taxon>
        <taxon>Bacillales</taxon>
        <taxon>Bacillaceae</taxon>
        <taxon>Neobacillus</taxon>
    </lineage>
</organism>
<evidence type="ECO:0000313" key="11">
    <source>
        <dbReference type="EMBL" id="MBS4216068.1"/>
    </source>
</evidence>
<evidence type="ECO:0000256" key="3">
    <source>
        <dbReference type="ARBA" id="ARBA00022475"/>
    </source>
</evidence>
<evidence type="ECO:0000256" key="2">
    <source>
        <dbReference type="ARBA" id="ARBA00022448"/>
    </source>
</evidence>
<keyword evidence="12" id="KW-1185">Reference proteome</keyword>
<keyword evidence="7 10" id="KW-1133">Transmembrane helix</keyword>